<dbReference type="RefSeq" id="WP_345257926.1">
    <property type="nucleotide sequence ID" value="NZ_BAABGY010000016.1"/>
</dbReference>
<keyword evidence="3" id="KW-0328">Glycosyltransferase</keyword>
<keyword evidence="8" id="KW-1185">Reference proteome</keyword>
<keyword evidence="5" id="KW-0472">Membrane</keyword>
<keyword evidence="2" id="KW-1003">Cell membrane</keyword>
<dbReference type="Pfam" id="PF00535">
    <property type="entry name" value="Glycos_transf_2"/>
    <property type="match status" value="1"/>
</dbReference>
<dbReference type="Gene3D" id="3.90.550.10">
    <property type="entry name" value="Spore Coat Polysaccharide Biosynthesis Protein SpsA, Chain A"/>
    <property type="match status" value="1"/>
</dbReference>
<feature type="domain" description="Glycosyltransferase 2-like" evidence="6">
    <location>
        <begin position="4"/>
        <end position="121"/>
    </location>
</feature>
<dbReference type="InterPro" id="IPR026461">
    <property type="entry name" value="Trfase_2_rSAM/seldom_assoc"/>
</dbReference>
<name>A0ABP8HQ68_9BACT</name>
<dbReference type="PANTHER" id="PTHR43646:SF2">
    <property type="entry name" value="GLYCOSYLTRANSFERASE 2-LIKE DOMAIN-CONTAINING PROTEIN"/>
    <property type="match status" value="1"/>
</dbReference>
<dbReference type="EMBL" id="BAABGY010000016">
    <property type="protein sequence ID" value="GAA4342574.1"/>
    <property type="molecule type" value="Genomic_DNA"/>
</dbReference>
<evidence type="ECO:0000313" key="8">
    <source>
        <dbReference type="Proteomes" id="UP001501725"/>
    </source>
</evidence>
<reference evidence="8" key="1">
    <citation type="journal article" date="2019" name="Int. J. Syst. Evol. Microbiol.">
        <title>The Global Catalogue of Microorganisms (GCM) 10K type strain sequencing project: providing services to taxonomists for standard genome sequencing and annotation.</title>
        <authorList>
            <consortium name="The Broad Institute Genomics Platform"/>
            <consortium name="The Broad Institute Genome Sequencing Center for Infectious Disease"/>
            <person name="Wu L."/>
            <person name="Ma J."/>
        </authorList>
    </citation>
    <scope>NUCLEOTIDE SEQUENCE [LARGE SCALE GENOMIC DNA]</scope>
    <source>
        <strain evidence="8">JCM 17919</strain>
    </source>
</reference>
<protein>
    <submittedName>
        <fullName evidence="7">TIGR04283 family arsenosugar biosynthesis glycosyltransferase</fullName>
    </submittedName>
</protein>
<evidence type="ECO:0000256" key="5">
    <source>
        <dbReference type="ARBA" id="ARBA00023136"/>
    </source>
</evidence>
<evidence type="ECO:0000259" key="6">
    <source>
        <dbReference type="Pfam" id="PF00535"/>
    </source>
</evidence>
<evidence type="ECO:0000313" key="7">
    <source>
        <dbReference type="EMBL" id="GAA4342574.1"/>
    </source>
</evidence>
<dbReference type="PANTHER" id="PTHR43646">
    <property type="entry name" value="GLYCOSYLTRANSFERASE"/>
    <property type="match status" value="1"/>
</dbReference>
<dbReference type="InterPro" id="IPR001173">
    <property type="entry name" value="Glyco_trans_2-like"/>
</dbReference>
<organism evidence="7 8">
    <name type="scientific">Flaviaesturariibacter amylovorans</name>
    <dbReference type="NCBI Taxonomy" id="1084520"/>
    <lineage>
        <taxon>Bacteria</taxon>
        <taxon>Pseudomonadati</taxon>
        <taxon>Bacteroidota</taxon>
        <taxon>Chitinophagia</taxon>
        <taxon>Chitinophagales</taxon>
        <taxon>Chitinophagaceae</taxon>
        <taxon>Flaviaestuariibacter</taxon>
    </lineage>
</organism>
<evidence type="ECO:0000256" key="1">
    <source>
        <dbReference type="ARBA" id="ARBA00004236"/>
    </source>
</evidence>
<comment type="subcellular location">
    <subcellularLocation>
        <location evidence="1">Cell membrane</location>
    </subcellularLocation>
</comment>
<keyword evidence="4" id="KW-0808">Transferase</keyword>
<comment type="caution">
    <text evidence="7">The sequence shown here is derived from an EMBL/GenBank/DDBJ whole genome shotgun (WGS) entry which is preliminary data.</text>
</comment>
<dbReference type="NCBIfam" id="TIGR04283">
    <property type="entry name" value="glyco_like_mftF"/>
    <property type="match status" value="1"/>
</dbReference>
<accession>A0ABP8HQ68</accession>
<sequence length="229" mass="25905">MRLSIIIPTYNEAATIGPLVRYLSEHGGDALAGITVSDGGSTDDTGALAAAAGAVVLQSPQKGRAAQMNHGAALAAGDVLYFVHADTFPPPTYVADIRRALEKGYDLGRYRTRFDSRKWLLRLNAWFTRFDLFICMGGDQTLFIRKPLFRELGGFRSEMRIMEEYEFCTRARARGRYTILNDCALVSARKYDKNSWLSVQRANYAVVQRYRNGASQEELVDEYRRRLNW</sequence>
<proteinExistence type="predicted"/>
<evidence type="ECO:0000256" key="2">
    <source>
        <dbReference type="ARBA" id="ARBA00022475"/>
    </source>
</evidence>
<evidence type="ECO:0000256" key="3">
    <source>
        <dbReference type="ARBA" id="ARBA00022676"/>
    </source>
</evidence>
<gene>
    <name evidence="7" type="ORF">GCM10023184_42150</name>
</gene>
<dbReference type="CDD" id="cd02522">
    <property type="entry name" value="GT_2_like_a"/>
    <property type="match status" value="1"/>
</dbReference>
<dbReference type="Proteomes" id="UP001501725">
    <property type="component" value="Unassembled WGS sequence"/>
</dbReference>
<evidence type="ECO:0000256" key="4">
    <source>
        <dbReference type="ARBA" id="ARBA00022679"/>
    </source>
</evidence>
<dbReference type="InterPro" id="IPR029044">
    <property type="entry name" value="Nucleotide-diphossugar_trans"/>
</dbReference>
<dbReference type="SUPFAM" id="SSF53448">
    <property type="entry name" value="Nucleotide-diphospho-sugar transferases"/>
    <property type="match status" value="1"/>
</dbReference>